<accession>A0ABD4ED16</accession>
<evidence type="ECO:0000259" key="2">
    <source>
        <dbReference type="SMART" id="SM00854"/>
    </source>
</evidence>
<dbReference type="PANTHER" id="PTHR33393">
    <property type="entry name" value="POLYGLUTAMINE SYNTHESIS ACCESSORY PROTEIN RV0574C-RELATED"/>
    <property type="match status" value="1"/>
</dbReference>
<dbReference type="PANTHER" id="PTHR33393:SF12">
    <property type="entry name" value="CAPSULE BIOSYNTHESIS PROTEIN CAPA"/>
    <property type="match status" value="1"/>
</dbReference>
<dbReference type="AlphaFoldDB" id="A0ABD4ED16"/>
<dbReference type="SUPFAM" id="SSF56300">
    <property type="entry name" value="Metallo-dependent phosphatases"/>
    <property type="match status" value="1"/>
</dbReference>
<dbReference type="Proteomes" id="UP000070063">
    <property type="component" value="Unassembled WGS sequence"/>
</dbReference>
<evidence type="ECO:0000313" key="3">
    <source>
        <dbReference type="EMBL" id="KXA36346.1"/>
    </source>
</evidence>
<gene>
    <name evidence="3" type="ORF">HMPREF3225_02321</name>
</gene>
<organism evidence="3 4">
    <name type="scientific">Staphylococcus lugdunensis</name>
    <dbReference type="NCBI Taxonomy" id="28035"/>
    <lineage>
        <taxon>Bacteria</taxon>
        <taxon>Bacillati</taxon>
        <taxon>Bacillota</taxon>
        <taxon>Bacilli</taxon>
        <taxon>Bacillales</taxon>
        <taxon>Staphylococcaceae</taxon>
        <taxon>Staphylococcus</taxon>
    </lineage>
</organism>
<proteinExistence type="inferred from homology"/>
<dbReference type="InterPro" id="IPR029052">
    <property type="entry name" value="Metallo-depent_PP-like"/>
</dbReference>
<comment type="caution">
    <text evidence="3">The sequence shown here is derived from an EMBL/GenBank/DDBJ whole genome shotgun (WGS) entry which is preliminary data.</text>
</comment>
<dbReference type="CDD" id="cd07381">
    <property type="entry name" value="MPP_CapA"/>
    <property type="match status" value="1"/>
</dbReference>
<sequence length="385" mass="43573">MLGGMCMQKYRIVCVIALVLMLIMSYLTLTTKVNASASVVAVGDNLIHPVVYNDAKVGSNKYDFKPMYKHVKSNIQQADFAYVNQESPIGGDDKPYSGFKQFNTPSDVTKAIVDSGFNIINGANNHSLDQGDSGVTNHINAWKPYRHDVLFSGVFKSQKESEAVHSITRNGITVSLLCYTYGTNGQISQYPYTVKTFDEATIKKDVRKAKEHSDAVIVSAHWGNENHTMPNEKQQKYAQLFADEGVDVVLGMHPHVIQPVKWVKGKNQHRTLVAYSLGNFLNGQYTSTEWNQLLGRLNFNLEKTSKGVTVNNVKWRSMVNHYEQSKPMDKRTRKHFVLYNLHDYTPALAEKHALRQNIQSQWDIPHLQQMTKSIIDDEFLDAQSI</sequence>
<dbReference type="Pfam" id="PF09587">
    <property type="entry name" value="PGA_cap"/>
    <property type="match status" value="1"/>
</dbReference>
<dbReference type="Gene3D" id="3.60.21.10">
    <property type="match status" value="1"/>
</dbReference>
<reference evidence="3 4" key="1">
    <citation type="submission" date="2016-01" db="EMBL/GenBank/DDBJ databases">
        <authorList>
            <person name="Mitreva M."/>
            <person name="Pepin K.H."/>
            <person name="Mihindukulasuriya K.A."/>
            <person name="Fulton R."/>
            <person name="Fronick C."/>
            <person name="O'Laughlin M."/>
            <person name="Miner T."/>
            <person name="Herter B."/>
            <person name="Rosa B.A."/>
            <person name="Cordes M."/>
            <person name="Tomlinson C."/>
            <person name="Wollam A."/>
            <person name="Palsikar V.B."/>
            <person name="Mardis E.R."/>
            <person name="Wilson R.K."/>
        </authorList>
    </citation>
    <scope>NUCLEOTIDE SEQUENCE [LARGE SCALE GENOMIC DNA]</scope>
    <source>
        <strain evidence="3 4">MJR7738</strain>
    </source>
</reference>
<dbReference type="InterPro" id="IPR019079">
    <property type="entry name" value="Capsule_synth_CapA"/>
</dbReference>
<dbReference type="EMBL" id="LRQI01000092">
    <property type="protein sequence ID" value="KXA36346.1"/>
    <property type="molecule type" value="Genomic_DNA"/>
</dbReference>
<evidence type="ECO:0000256" key="1">
    <source>
        <dbReference type="ARBA" id="ARBA00005662"/>
    </source>
</evidence>
<feature type="domain" description="Capsule synthesis protein CapA" evidence="2">
    <location>
        <begin position="38"/>
        <end position="284"/>
    </location>
</feature>
<dbReference type="SMART" id="SM00854">
    <property type="entry name" value="PGA_cap"/>
    <property type="match status" value="1"/>
</dbReference>
<dbReference type="InterPro" id="IPR052169">
    <property type="entry name" value="CW_Biosynth-Accessory"/>
</dbReference>
<protein>
    <submittedName>
        <fullName evidence="3">Bacterial capsule synthesis protein</fullName>
    </submittedName>
</protein>
<evidence type="ECO:0000313" key="4">
    <source>
        <dbReference type="Proteomes" id="UP000070063"/>
    </source>
</evidence>
<comment type="similarity">
    <text evidence="1">Belongs to the CapA family.</text>
</comment>
<name>A0ABD4ED16_STALU</name>